<dbReference type="HOGENOM" id="CLU_1632682_0_0_0"/>
<keyword evidence="3" id="KW-1185">Reference proteome</keyword>
<feature type="chain" id="PRO_5003938893" description="Pilus formation protein N-terminal domain-containing protein" evidence="1">
    <location>
        <begin position="26"/>
        <end position="162"/>
    </location>
</feature>
<evidence type="ECO:0000313" key="2">
    <source>
        <dbReference type="EMBL" id="AFZ66481.1"/>
    </source>
</evidence>
<dbReference type="PATRIC" id="fig|937777.3.peg.922"/>
<proteinExistence type="predicted"/>
<keyword evidence="1" id="KW-0732">Signal</keyword>
<evidence type="ECO:0008006" key="4">
    <source>
        <dbReference type="Google" id="ProtNLM"/>
    </source>
</evidence>
<reference evidence="3" key="1">
    <citation type="submission" date="2012-03" db="EMBL/GenBank/DDBJ databases">
        <title>Complete sequence of chromosome of Deinococcus peraridilitoris DSM 19664.</title>
        <authorList>
            <person name="Lucas S."/>
            <person name="Copeland A."/>
            <person name="Lapidus A."/>
            <person name="Glavina del Rio T."/>
            <person name="Dalin E."/>
            <person name="Tice H."/>
            <person name="Bruce D."/>
            <person name="Goodwin L."/>
            <person name="Pitluck S."/>
            <person name="Peters L."/>
            <person name="Mikhailova N."/>
            <person name="Lu M."/>
            <person name="Kyrpides N."/>
            <person name="Mavromatis K."/>
            <person name="Ivanova N."/>
            <person name="Brettin T."/>
            <person name="Detter J.C."/>
            <person name="Han C."/>
            <person name="Larimer F."/>
            <person name="Land M."/>
            <person name="Hauser L."/>
            <person name="Markowitz V."/>
            <person name="Cheng J.-F."/>
            <person name="Hugenholtz P."/>
            <person name="Woyke T."/>
            <person name="Wu D."/>
            <person name="Pukall R."/>
            <person name="Steenblock K."/>
            <person name="Brambilla E."/>
            <person name="Klenk H.-P."/>
            <person name="Eisen J.A."/>
        </authorList>
    </citation>
    <scope>NUCLEOTIDE SEQUENCE [LARGE SCALE GENOMIC DNA]</scope>
    <source>
        <strain evidence="3">DSM 19664 / LMG 22246 / CIP 109416 / KR-200</strain>
    </source>
</reference>
<protein>
    <recommendedName>
        <fullName evidence="4">Pilus formation protein N-terminal domain-containing protein</fullName>
    </recommendedName>
</protein>
<accession>K9ZY01</accession>
<gene>
    <name evidence="2" type="ordered locus">Deipe_0912</name>
</gene>
<dbReference type="KEGG" id="dpd:Deipe_0912"/>
<feature type="signal peptide" evidence="1">
    <location>
        <begin position="1"/>
        <end position="25"/>
    </location>
</feature>
<dbReference type="AlphaFoldDB" id="K9ZY01"/>
<dbReference type="RefSeq" id="WP_015234791.1">
    <property type="nucleotide sequence ID" value="NC_019793.1"/>
</dbReference>
<organism evidence="2 3">
    <name type="scientific">Deinococcus peraridilitoris (strain DSM 19664 / LMG 22246 / CIP 109416 / KR-200)</name>
    <dbReference type="NCBI Taxonomy" id="937777"/>
    <lineage>
        <taxon>Bacteria</taxon>
        <taxon>Thermotogati</taxon>
        <taxon>Deinococcota</taxon>
        <taxon>Deinococci</taxon>
        <taxon>Deinococcales</taxon>
        <taxon>Deinococcaceae</taxon>
        <taxon>Deinococcus</taxon>
    </lineage>
</organism>
<dbReference type="STRING" id="937777.Deipe_0912"/>
<dbReference type="Proteomes" id="UP000010467">
    <property type="component" value="Chromosome"/>
</dbReference>
<sequence length="162" mass="16552">MHKAMHKKVLLIATLALGPAPLASAQSVSVSTNVNLSFPAVQPSAQLAVGLIAAGSAVALLNAGGVVVATVAPSGYVVPVGNHDASTAVNVRVVTSETSGIVVREVYPVAVKLPKHGKVRAEAIYVVGGPQRVSLVSVMQGQHNKIKVKKGKGHAKGPRKNH</sequence>
<name>K9ZY01_DEIPD</name>
<dbReference type="EMBL" id="CP003382">
    <property type="protein sequence ID" value="AFZ66481.1"/>
    <property type="molecule type" value="Genomic_DNA"/>
</dbReference>
<evidence type="ECO:0000313" key="3">
    <source>
        <dbReference type="Proteomes" id="UP000010467"/>
    </source>
</evidence>
<evidence type="ECO:0000256" key="1">
    <source>
        <dbReference type="SAM" id="SignalP"/>
    </source>
</evidence>